<dbReference type="AlphaFoldDB" id="A0A0F3MTT9"/>
<dbReference type="EMBL" id="LANQ01000001">
    <property type="protein sequence ID" value="KJV58867.1"/>
    <property type="molecule type" value="Genomic_DNA"/>
</dbReference>
<dbReference type="Proteomes" id="UP000033475">
    <property type="component" value="Unassembled WGS sequence"/>
</dbReference>
<accession>A0A0F3MTT9</accession>
<organism evidence="1 2">
    <name type="scientific">Rickettsia felis str. Pedreira</name>
    <dbReference type="NCBI Taxonomy" id="1359196"/>
    <lineage>
        <taxon>Bacteria</taxon>
        <taxon>Pseudomonadati</taxon>
        <taxon>Pseudomonadota</taxon>
        <taxon>Alphaproteobacteria</taxon>
        <taxon>Rickettsiales</taxon>
        <taxon>Rickettsiaceae</taxon>
        <taxon>Rickettsieae</taxon>
        <taxon>Rickettsia</taxon>
        <taxon>spotted fever group</taxon>
    </lineage>
</organism>
<dbReference type="PATRIC" id="fig|1359196.3.peg.1222"/>
<proteinExistence type="predicted"/>
<protein>
    <submittedName>
        <fullName evidence="1">Uncharacterized protein</fullName>
    </submittedName>
</protein>
<evidence type="ECO:0000313" key="1">
    <source>
        <dbReference type="EMBL" id="KJV58867.1"/>
    </source>
</evidence>
<gene>
    <name evidence="1" type="ORF">RFEPED_1261</name>
</gene>
<evidence type="ECO:0000313" key="2">
    <source>
        <dbReference type="Proteomes" id="UP000033475"/>
    </source>
</evidence>
<name>A0A0F3MTT9_RICFI</name>
<comment type="caution">
    <text evidence="1">The sequence shown here is derived from an EMBL/GenBank/DDBJ whole genome shotgun (WGS) entry which is preliminary data.</text>
</comment>
<reference evidence="1 2" key="1">
    <citation type="submission" date="2015-01" db="EMBL/GenBank/DDBJ databases">
        <title>Genome Sequencing of Rickettsiales.</title>
        <authorList>
            <person name="Daugherty S.C."/>
            <person name="Su Q."/>
            <person name="Abolude K."/>
            <person name="Beier-Sexton M."/>
            <person name="Carlyon J.A."/>
            <person name="Carter R."/>
            <person name="Day N.P."/>
            <person name="Dumler S.J."/>
            <person name="Dyachenko V."/>
            <person name="Godinez A."/>
            <person name="Kurtti T.J."/>
            <person name="Lichay M."/>
            <person name="Mullins K.E."/>
            <person name="Ott S."/>
            <person name="Pappas-Brown V."/>
            <person name="Paris D.H."/>
            <person name="Patel P."/>
            <person name="Richards A.L."/>
            <person name="Sadzewicz L."/>
            <person name="Sears K."/>
            <person name="Seidman D."/>
            <person name="Sengamalay N."/>
            <person name="Stenos J."/>
            <person name="Tallon L.J."/>
            <person name="Vincent G."/>
            <person name="Fraser C.M."/>
            <person name="Munderloh U."/>
            <person name="Dunning-Hotopp J.C."/>
        </authorList>
    </citation>
    <scope>NUCLEOTIDE SEQUENCE [LARGE SCALE GENOMIC DNA]</scope>
    <source>
        <strain evidence="1 2">Pedreira</strain>
    </source>
</reference>
<sequence length="40" mass="4511">MRGPRNPFGVIPWLDQGIQKTIKILIILVFLTGSRYKLAG</sequence>